<organism evidence="2 3">
    <name type="scientific">Massarina eburnea CBS 473.64</name>
    <dbReference type="NCBI Taxonomy" id="1395130"/>
    <lineage>
        <taxon>Eukaryota</taxon>
        <taxon>Fungi</taxon>
        <taxon>Dikarya</taxon>
        <taxon>Ascomycota</taxon>
        <taxon>Pezizomycotina</taxon>
        <taxon>Dothideomycetes</taxon>
        <taxon>Pleosporomycetidae</taxon>
        <taxon>Pleosporales</taxon>
        <taxon>Massarineae</taxon>
        <taxon>Massarinaceae</taxon>
        <taxon>Massarina</taxon>
    </lineage>
</organism>
<keyword evidence="1" id="KW-1133">Transmembrane helix</keyword>
<dbReference type="AlphaFoldDB" id="A0A6A6S2V3"/>
<name>A0A6A6S2V3_9PLEO</name>
<accession>A0A6A6S2V3</accession>
<evidence type="ECO:0000313" key="3">
    <source>
        <dbReference type="Proteomes" id="UP000799753"/>
    </source>
</evidence>
<feature type="transmembrane region" description="Helical" evidence="1">
    <location>
        <begin position="116"/>
        <end position="134"/>
    </location>
</feature>
<keyword evidence="1" id="KW-0472">Membrane</keyword>
<protein>
    <submittedName>
        <fullName evidence="2">Uncharacterized protein</fullName>
    </submittedName>
</protein>
<reference evidence="2" key="1">
    <citation type="journal article" date="2020" name="Stud. Mycol.">
        <title>101 Dothideomycetes genomes: a test case for predicting lifestyles and emergence of pathogens.</title>
        <authorList>
            <person name="Haridas S."/>
            <person name="Albert R."/>
            <person name="Binder M."/>
            <person name="Bloem J."/>
            <person name="Labutti K."/>
            <person name="Salamov A."/>
            <person name="Andreopoulos B."/>
            <person name="Baker S."/>
            <person name="Barry K."/>
            <person name="Bills G."/>
            <person name="Bluhm B."/>
            <person name="Cannon C."/>
            <person name="Castanera R."/>
            <person name="Culley D."/>
            <person name="Daum C."/>
            <person name="Ezra D."/>
            <person name="Gonzalez J."/>
            <person name="Henrissat B."/>
            <person name="Kuo A."/>
            <person name="Liang C."/>
            <person name="Lipzen A."/>
            <person name="Lutzoni F."/>
            <person name="Magnuson J."/>
            <person name="Mondo S."/>
            <person name="Nolan M."/>
            <person name="Ohm R."/>
            <person name="Pangilinan J."/>
            <person name="Park H.-J."/>
            <person name="Ramirez L."/>
            <person name="Alfaro M."/>
            <person name="Sun H."/>
            <person name="Tritt A."/>
            <person name="Yoshinaga Y."/>
            <person name="Zwiers L.-H."/>
            <person name="Turgeon B."/>
            <person name="Goodwin S."/>
            <person name="Spatafora J."/>
            <person name="Crous P."/>
            <person name="Grigoriev I."/>
        </authorList>
    </citation>
    <scope>NUCLEOTIDE SEQUENCE</scope>
    <source>
        <strain evidence="2">CBS 473.64</strain>
    </source>
</reference>
<keyword evidence="1" id="KW-0812">Transmembrane</keyword>
<dbReference type="Proteomes" id="UP000799753">
    <property type="component" value="Unassembled WGS sequence"/>
</dbReference>
<feature type="transmembrane region" description="Helical" evidence="1">
    <location>
        <begin position="37"/>
        <end position="55"/>
    </location>
</feature>
<keyword evidence="3" id="KW-1185">Reference proteome</keyword>
<dbReference type="EMBL" id="MU006782">
    <property type="protein sequence ID" value="KAF2641860.1"/>
    <property type="molecule type" value="Genomic_DNA"/>
</dbReference>
<evidence type="ECO:0000256" key="1">
    <source>
        <dbReference type="SAM" id="Phobius"/>
    </source>
</evidence>
<sequence length="141" mass="16263">MSIKPTLERPLRITITVAIVPALALSIPASFVCENYLYGFVGLVFSLFIAIFYLVRGRRNLKVKSVSLEDKQSMEQSRLFRVDIASPEFLRVFDRFVVWIDLPGSYRYRETMSDRTVWSGPLKFAILLAFYRILQSSVTLD</sequence>
<gene>
    <name evidence="2" type="ORF">P280DRAFT_541312</name>
</gene>
<proteinExistence type="predicted"/>
<feature type="transmembrane region" description="Helical" evidence="1">
    <location>
        <begin position="12"/>
        <end position="31"/>
    </location>
</feature>
<evidence type="ECO:0000313" key="2">
    <source>
        <dbReference type="EMBL" id="KAF2641860.1"/>
    </source>
</evidence>